<dbReference type="GO" id="GO:0016787">
    <property type="term" value="F:hydrolase activity"/>
    <property type="evidence" value="ECO:0007669"/>
    <property type="project" value="UniProtKB-KW"/>
</dbReference>
<keyword evidence="1" id="KW-0378">Hydrolase</keyword>
<gene>
    <name evidence="1" type="ORF">PSYMO_01919</name>
</gene>
<comment type="caution">
    <text evidence="1">The sequence shown here is derived from an EMBL/GenBank/DDBJ whole genome shotgun (WGS) entry which is preliminary data.</text>
</comment>
<reference evidence="1 2" key="1">
    <citation type="journal article" date="2011" name="PLoS Pathog.">
        <title>Dynamic evolution of pathogenicity revealed by sequencing and comparative genomics of 19 Pseudomonas syringae isolates.</title>
        <authorList>
            <person name="Baltrus D.A."/>
            <person name="Nishimura M.T."/>
            <person name="Romanchuk A."/>
            <person name="Chang J.H."/>
            <person name="Mukhtar M.S."/>
            <person name="Cherkis K."/>
            <person name="Roach J."/>
            <person name="Grant S.R."/>
            <person name="Jones C.D."/>
            <person name="Dangl J.L."/>
        </authorList>
    </citation>
    <scope>NUCLEOTIDE SEQUENCE [LARGE SCALE GENOMIC DNA]</scope>
    <source>
        <strain evidence="1 2">301020</strain>
    </source>
</reference>
<evidence type="ECO:0000313" key="2">
    <source>
        <dbReference type="Proteomes" id="UP000003465"/>
    </source>
</evidence>
<dbReference type="Proteomes" id="UP000003465">
    <property type="component" value="Unassembled WGS sequence"/>
</dbReference>
<accession>A0A656G3U9</accession>
<dbReference type="AlphaFoldDB" id="A0A656G3U9"/>
<proteinExistence type="predicted"/>
<organism evidence="1 2">
    <name type="scientific">Pseudomonas amygdali pv. mori str. 301020</name>
    <dbReference type="NCBI Taxonomy" id="629261"/>
    <lineage>
        <taxon>Bacteria</taxon>
        <taxon>Pseudomonadati</taxon>
        <taxon>Pseudomonadota</taxon>
        <taxon>Gammaproteobacteria</taxon>
        <taxon>Pseudomonadales</taxon>
        <taxon>Pseudomonadaceae</taxon>
        <taxon>Pseudomonas</taxon>
        <taxon>Pseudomonas amygdali</taxon>
    </lineage>
</organism>
<sequence>GIKAARDSGAHVLVVAETCDVNLNNILGKVDEINVDKVASL</sequence>
<evidence type="ECO:0000313" key="1">
    <source>
        <dbReference type="EMBL" id="EGH20304.1"/>
    </source>
</evidence>
<dbReference type="EMBL" id="AEAG01000085">
    <property type="protein sequence ID" value="EGH20304.1"/>
    <property type="molecule type" value="Genomic_DNA"/>
</dbReference>
<protein>
    <submittedName>
        <fullName evidence="1">HAD superfamily hydrolase</fullName>
    </submittedName>
</protein>
<name>A0A656G3U9_PSEA0</name>
<feature type="non-terminal residue" evidence="1">
    <location>
        <position position="1"/>
    </location>
</feature>